<evidence type="ECO:0000256" key="4">
    <source>
        <dbReference type="ARBA" id="ARBA00022692"/>
    </source>
</evidence>
<evidence type="ECO:0000256" key="1">
    <source>
        <dbReference type="ARBA" id="ARBA00004651"/>
    </source>
</evidence>
<evidence type="ECO:0000256" key="2">
    <source>
        <dbReference type="ARBA" id="ARBA00007400"/>
    </source>
</evidence>
<feature type="transmembrane region" description="Helical" evidence="7">
    <location>
        <begin position="192"/>
        <end position="209"/>
    </location>
</feature>
<dbReference type="AlphaFoldDB" id="A0A1Y0CVX7"/>
<gene>
    <name evidence="9" type="ORF">CBP12_02615</name>
</gene>
<sequence>MAFMVVGLHAGFFSEISELGEYLFVNGFFRIAVPIFFIINGFYFYTTLKNGSPQLWFKRVALLYIVWMAFYSYYWAFNPGLSITGILELIMKFIVGYHHLWYISSMMGAAVLVLILRKSSTKLMILIIAATFILGVFIQYTGNYRVFQGGLLDLLFNTTWMHRNFLLFSFPFFAIGYLVNKYSVHKMISEKVVLVGAFLGLALLVTESYLNYHNPNREGDFDNFISLIIVCPLIFILFKNKEVSGNTKSIALYSSAIYFVHAFVLIFLREVTHFEGVSLTLMAILLSAMASAFIIAINNRVKVIL</sequence>
<organism evidence="9 10">
    <name type="scientific">Oceanisphaera avium</name>
    <dbReference type="NCBI Taxonomy" id="1903694"/>
    <lineage>
        <taxon>Bacteria</taxon>
        <taxon>Pseudomonadati</taxon>
        <taxon>Pseudomonadota</taxon>
        <taxon>Gammaproteobacteria</taxon>
        <taxon>Aeromonadales</taxon>
        <taxon>Aeromonadaceae</taxon>
        <taxon>Oceanisphaera</taxon>
    </lineage>
</organism>
<keyword evidence="6 7" id="KW-0472">Membrane</keyword>
<dbReference type="InterPro" id="IPR002656">
    <property type="entry name" value="Acyl_transf_3_dom"/>
</dbReference>
<evidence type="ECO:0000256" key="5">
    <source>
        <dbReference type="ARBA" id="ARBA00022989"/>
    </source>
</evidence>
<feature type="transmembrane region" description="Helical" evidence="7">
    <location>
        <begin position="221"/>
        <end position="238"/>
    </location>
</feature>
<feature type="transmembrane region" description="Helical" evidence="7">
    <location>
        <begin position="250"/>
        <end position="268"/>
    </location>
</feature>
<feature type="transmembrane region" description="Helical" evidence="7">
    <location>
        <begin position="27"/>
        <end position="48"/>
    </location>
</feature>
<feature type="transmembrane region" description="Helical" evidence="7">
    <location>
        <begin position="123"/>
        <end position="140"/>
    </location>
</feature>
<protein>
    <recommendedName>
        <fullName evidence="8">Acyltransferase 3 domain-containing protein</fullName>
    </recommendedName>
</protein>
<evidence type="ECO:0000259" key="8">
    <source>
        <dbReference type="Pfam" id="PF01757"/>
    </source>
</evidence>
<evidence type="ECO:0000256" key="3">
    <source>
        <dbReference type="ARBA" id="ARBA00022475"/>
    </source>
</evidence>
<evidence type="ECO:0000313" key="10">
    <source>
        <dbReference type="Proteomes" id="UP000243793"/>
    </source>
</evidence>
<dbReference type="GO" id="GO:0009246">
    <property type="term" value="P:enterobacterial common antigen biosynthetic process"/>
    <property type="evidence" value="ECO:0007669"/>
    <property type="project" value="TreeGrafter"/>
</dbReference>
<feature type="domain" description="Acyltransferase 3" evidence="8">
    <location>
        <begin position="2"/>
        <end position="296"/>
    </location>
</feature>
<evidence type="ECO:0000256" key="6">
    <source>
        <dbReference type="ARBA" id="ARBA00023136"/>
    </source>
</evidence>
<accession>A0A1Y0CVX7</accession>
<name>A0A1Y0CVX7_9GAMM</name>
<evidence type="ECO:0000313" key="9">
    <source>
        <dbReference type="EMBL" id="ART79174.1"/>
    </source>
</evidence>
<dbReference type="GO" id="GO:0005886">
    <property type="term" value="C:plasma membrane"/>
    <property type="evidence" value="ECO:0007669"/>
    <property type="project" value="UniProtKB-SubCell"/>
</dbReference>
<keyword evidence="5 7" id="KW-1133">Transmembrane helix</keyword>
<proteinExistence type="inferred from homology"/>
<keyword evidence="3" id="KW-1003">Cell membrane</keyword>
<dbReference type="Pfam" id="PF01757">
    <property type="entry name" value="Acyl_transf_3"/>
    <property type="match status" value="1"/>
</dbReference>
<feature type="transmembrane region" description="Helical" evidence="7">
    <location>
        <begin position="160"/>
        <end position="180"/>
    </location>
</feature>
<comment type="similarity">
    <text evidence="2">Belongs to the acyltransferase 3 family.</text>
</comment>
<keyword evidence="10" id="KW-1185">Reference proteome</keyword>
<reference evidence="10" key="1">
    <citation type="submission" date="2017-05" db="EMBL/GenBank/DDBJ databases">
        <authorList>
            <person name="Sung H."/>
        </authorList>
    </citation>
    <scope>NUCLEOTIDE SEQUENCE [LARGE SCALE GENOMIC DNA]</scope>
    <source>
        <strain evidence="10">AMac2203</strain>
    </source>
</reference>
<dbReference type="PANTHER" id="PTHR40074:SF2">
    <property type="entry name" value="O-ACETYLTRANSFERASE WECH"/>
    <property type="match status" value="1"/>
</dbReference>
<feature type="transmembrane region" description="Helical" evidence="7">
    <location>
        <begin position="97"/>
        <end position="116"/>
    </location>
</feature>
<dbReference type="GO" id="GO:0016413">
    <property type="term" value="F:O-acetyltransferase activity"/>
    <property type="evidence" value="ECO:0007669"/>
    <property type="project" value="TreeGrafter"/>
</dbReference>
<comment type="subcellular location">
    <subcellularLocation>
        <location evidence="1">Cell membrane</location>
        <topology evidence="1">Multi-pass membrane protein</topology>
    </subcellularLocation>
</comment>
<feature type="transmembrane region" description="Helical" evidence="7">
    <location>
        <begin position="274"/>
        <end position="297"/>
    </location>
</feature>
<dbReference type="PANTHER" id="PTHR40074">
    <property type="entry name" value="O-ACETYLTRANSFERASE WECH"/>
    <property type="match status" value="1"/>
</dbReference>
<feature type="transmembrane region" description="Helical" evidence="7">
    <location>
        <begin position="60"/>
        <end position="77"/>
    </location>
</feature>
<keyword evidence="4 7" id="KW-0812">Transmembrane</keyword>
<dbReference type="Proteomes" id="UP000243793">
    <property type="component" value="Chromosome"/>
</dbReference>
<evidence type="ECO:0000256" key="7">
    <source>
        <dbReference type="SAM" id="Phobius"/>
    </source>
</evidence>
<dbReference type="OrthoDB" id="265992at2"/>
<dbReference type="KEGG" id="ocm:CBP12_02615"/>
<dbReference type="RefSeq" id="WP_086962678.1">
    <property type="nucleotide sequence ID" value="NZ_CP021376.1"/>
</dbReference>
<dbReference type="EMBL" id="CP021376">
    <property type="protein sequence ID" value="ART79174.1"/>
    <property type="molecule type" value="Genomic_DNA"/>
</dbReference>